<dbReference type="GeneID" id="54587151"/>
<proteinExistence type="predicted"/>
<sequence>MEALQVLFPPPEPTATGLPPEIWHQICLATTFTRKPKDVSPTAHYILTQSDLRRLRMVCRHLSASTEDAFGIRIFSSMKFMLTPWSLASLLKFSKEGKWGKYVRELRFGPERLNEEMLHVAGPLPCAEWMRTYSAPYRKLGAKQAHFHKTGFDVLALVAAIQNLPHLRSIALESTRDPENGWPHISDCRGAWKLWRDVGGGLLQQTRFPVLLPAFSTANDSWLRKTRYAEPHALMCSVLCRALQKLYPAASNGITASLVVSTSWLLSFEWALRGRRESLRDLWRRISTVRLLDDPDARLRLSAVFLGSLVHDLSLDVRTLDVRSRGAPSLLVQTLSCGALTTLTLASVCISDQTLISALVLNAQTLRSIAFRRVCLNAHGQIDWLALLFGLSKLHMAQLGEVTCYPELADAGNFVNKENE</sequence>
<protein>
    <submittedName>
        <fullName evidence="1">Uncharacterized protein</fullName>
    </submittedName>
</protein>
<dbReference type="OrthoDB" id="3801295at2759"/>
<evidence type="ECO:0000313" key="2">
    <source>
        <dbReference type="Proteomes" id="UP000800094"/>
    </source>
</evidence>
<keyword evidence="2" id="KW-1185">Reference proteome</keyword>
<dbReference type="RefSeq" id="XP_033679871.1">
    <property type="nucleotide sequence ID" value="XM_033833821.1"/>
</dbReference>
<reference evidence="1" key="1">
    <citation type="journal article" date="2020" name="Stud. Mycol.">
        <title>101 Dothideomycetes genomes: a test case for predicting lifestyles and emergence of pathogens.</title>
        <authorList>
            <person name="Haridas S."/>
            <person name="Albert R."/>
            <person name="Binder M."/>
            <person name="Bloem J."/>
            <person name="Labutti K."/>
            <person name="Salamov A."/>
            <person name="Andreopoulos B."/>
            <person name="Baker S."/>
            <person name="Barry K."/>
            <person name="Bills G."/>
            <person name="Bluhm B."/>
            <person name="Cannon C."/>
            <person name="Castanera R."/>
            <person name="Culley D."/>
            <person name="Daum C."/>
            <person name="Ezra D."/>
            <person name="Gonzalez J."/>
            <person name="Henrissat B."/>
            <person name="Kuo A."/>
            <person name="Liang C."/>
            <person name="Lipzen A."/>
            <person name="Lutzoni F."/>
            <person name="Magnuson J."/>
            <person name="Mondo S."/>
            <person name="Nolan M."/>
            <person name="Ohm R."/>
            <person name="Pangilinan J."/>
            <person name="Park H.-J."/>
            <person name="Ramirez L."/>
            <person name="Alfaro M."/>
            <person name="Sun H."/>
            <person name="Tritt A."/>
            <person name="Yoshinaga Y."/>
            <person name="Zwiers L.-H."/>
            <person name="Turgeon B."/>
            <person name="Goodwin S."/>
            <person name="Spatafora J."/>
            <person name="Crous P."/>
            <person name="Grigoriev I."/>
        </authorList>
    </citation>
    <scope>NUCLEOTIDE SEQUENCE</scope>
    <source>
        <strain evidence="1">CBS 122368</strain>
    </source>
</reference>
<accession>A0A6A6I3M8</accession>
<evidence type="ECO:0000313" key="1">
    <source>
        <dbReference type="EMBL" id="KAF2244867.1"/>
    </source>
</evidence>
<dbReference type="EMBL" id="ML987202">
    <property type="protein sequence ID" value="KAF2244867.1"/>
    <property type="molecule type" value="Genomic_DNA"/>
</dbReference>
<gene>
    <name evidence="1" type="ORF">BU26DRAFT_568862</name>
</gene>
<organism evidence="1 2">
    <name type="scientific">Trematosphaeria pertusa</name>
    <dbReference type="NCBI Taxonomy" id="390896"/>
    <lineage>
        <taxon>Eukaryota</taxon>
        <taxon>Fungi</taxon>
        <taxon>Dikarya</taxon>
        <taxon>Ascomycota</taxon>
        <taxon>Pezizomycotina</taxon>
        <taxon>Dothideomycetes</taxon>
        <taxon>Pleosporomycetidae</taxon>
        <taxon>Pleosporales</taxon>
        <taxon>Massarineae</taxon>
        <taxon>Trematosphaeriaceae</taxon>
        <taxon>Trematosphaeria</taxon>
    </lineage>
</organism>
<dbReference type="Proteomes" id="UP000800094">
    <property type="component" value="Unassembled WGS sequence"/>
</dbReference>
<dbReference type="AlphaFoldDB" id="A0A6A6I3M8"/>
<name>A0A6A6I3M8_9PLEO</name>